<evidence type="ECO:0000313" key="2">
    <source>
        <dbReference type="EMBL" id="AOX04197.1"/>
    </source>
</evidence>
<reference evidence="3" key="1">
    <citation type="submission" date="2016-10" db="EMBL/GenBank/DDBJ databases">
        <title>Comparative genomics uncovers the prolific and rare metabolic potential of the cyanobacterial genus Moorea.</title>
        <authorList>
            <person name="Leao T."/>
            <person name="Castelao G."/>
            <person name="Korobeynikov A."/>
            <person name="Monroe E.A."/>
            <person name="Podell S."/>
            <person name="Glukhov E."/>
            <person name="Allen E."/>
            <person name="Gerwick W.H."/>
            <person name="Gerwick L."/>
        </authorList>
    </citation>
    <scope>NUCLEOTIDE SEQUENCE [LARGE SCALE GENOMIC DNA]</scope>
    <source>
        <strain evidence="3">PAL-8-15-08-1</strain>
    </source>
</reference>
<dbReference type="InterPro" id="IPR012296">
    <property type="entry name" value="Nuclease_put_TT1808"/>
</dbReference>
<gene>
    <name evidence="2" type="ORF">BJP34_08460</name>
</gene>
<name>A0A1D8U2S1_9CYAN</name>
<dbReference type="KEGG" id="mpro:BJP34_08460"/>
<dbReference type="SUPFAM" id="SSF52980">
    <property type="entry name" value="Restriction endonuclease-like"/>
    <property type="match status" value="1"/>
</dbReference>
<organism evidence="2 3">
    <name type="scientific">Moorena producens PAL-8-15-08-1</name>
    <dbReference type="NCBI Taxonomy" id="1458985"/>
    <lineage>
        <taxon>Bacteria</taxon>
        <taxon>Bacillati</taxon>
        <taxon>Cyanobacteriota</taxon>
        <taxon>Cyanophyceae</taxon>
        <taxon>Coleofasciculales</taxon>
        <taxon>Coleofasciculaceae</taxon>
        <taxon>Moorena</taxon>
    </lineage>
</organism>
<dbReference type="RefSeq" id="WP_070396560.1">
    <property type="nucleotide sequence ID" value="NZ_CP017599.1"/>
</dbReference>
<sequence length="201" mass="22781">MTGSITPQLATPLELKTRPAFDMSDDEFFAFCQLNRELRIEREQDGRLIIMTPTGGETGGRNFDLIVQFGNWVCQDGTGKGFDSSTGFILPNGANRSPDVAWVKLERWESLTKEQRKKFVPLCPDFVIELRSGSDRLKNLQDKMAEYRSNGTLLGWLIDPDQRQVYVYRLGAEVEQLDNPATVSGELVLPGFVLKMDEIWD</sequence>
<dbReference type="AlphaFoldDB" id="A0A1D8U2S1"/>
<evidence type="ECO:0000313" key="3">
    <source>
        <dbReference type="Proteomes" id="UP000177870"/>
    </source>
</evidence>
<dbReference type="Pfam" id="PF05685">
    <property type="entry name" value="Uma2"/>
    <property type="match status" value="1"/>
</dbReference>
<dbReference type="EMBL" id="CP017599">
    <property type="protein sequence ID" value="AOX04197.1"/>
    <property type="molecule type" value="Genomic_DNA"/>
</dbReference>
<dbReference type="CDD" id="cd06260">
    <property type="entry name" value="DUF820-like"/>
    <property type="match status" value="1"/>
</dbReference>
<evidence type="ECO:0000259" key="1">
    <source>
        <dbReference type="Pfam" id="PF05685"/>
    </source>
</evidence>
<dbReference type="OrthoDB" id="454453at2"/>
<accession>A0A1D8U2S1</accession>
<dbReference type="InterPro" id="IPR008538">
    <property type="entry name" value="Uma2"/>
</dbReference>
<proteinExistence type="predicted"/>
<dbReference type="Proteomes" id="UP000177870">
    <property type="component" value="Chromosome"/>
</dbReference>
<dbReference type="Gene3D" id="3.90.1570.10">
    <property type="entry name" value="tt1808, chain A"/>
    <property type="match status" value="1"/>
</dbReference>
<dbReference type="InterPro" id="IPR011335">
    <property type="entry name" value="Restrct_endonuc-II-like"/>
</dbReference>
<dbReference type="PANTHER" id="PTHR34107:SF7">
    <property type="entry name" value="SLR2092 PROTEIN"/>
    <property type="match status" value="1"/>
</dbReference>
<protein>
    <recommendedName>
        <fullName evidence="1">Putative restriction endonuclease domain-containing protein</fullName>
    </recommendedName>
</protein>
<dbReference type="PANTHER" id="PTHR34107">
    <property type="entry name" value="SLL0198 PROTEIN-RELATED"/>
    <property type="match status" value="1"/>
</dbReference>
<feature type="domain" description="Putative restriction endonuclease" evidence="1">
    <location>
        <begin position="26"/>
        <end position="196"/>
    </location>
</feature>